<comment type="caution">
    <text evidence="2">The sequence shown here is derived from an EMBL/GenBank/DDBJ whole genome shotgun (WGS) entry which is preliminary data.</text>
</comment>
<evidence type="ECO:0008006" key="4">
    <source>
        <dbReference type="Google" id="ProtNLM"/>
    </source>
</evidence>
<sequence>MFIYIFAIVDGEIMPIIFSSFAQQIKESYVSIKELLEIFILDFLIPALILSQVLVVLFLQSLLHLIQQINKKVGIFIFNIVQSQLKIYKRKMQFENQPKNLRFFLLLGFKMRENTSMGESHACFNRKCIRNRSSIKSLFCMGFEINDFIRCLIVSPIYQLKFNCYLDEVNPIIFVILTTYQNIAQQDCNLQIQIEARE</sequence>
<accession>A0A8S1X4Q1</accession>
<name>A0A8S1X4Q1_PAROT</name>
<keyword evidence="3" id="KW-1185">Reference proteome</keyword>
<reference evidence="2" key="1">
    <citation type="submission" date="2021-01" db="EMBL/GenBank/DDBJ databases">
        <authorList>
            <consortium name="Genoscope - CEA"/>
            <person name="William W."/>
        </authorList>
    </citation>
    <scope>NUCLEOTIDE SEQUENCE</scope>
</reference>
<evidence type="ECO:0000313" key="2">
    <source>
        <dbReference type="EMBL" id="CAD8196057.1"/>
    </source>
</evidence>
<feature type="transmembrane region" description="Helical" evidence="1">
    <location>
        <begin position="38"/>
        <end position="63"/>
    </location>
</feature>
<proteinExistence type="predicted"/>
<keyword evidence="1" id="KW-0472">Membrane</keyword>
<organism evidence="2 3">
    <name type="scientific">Paramecium octaurelia</name>
    <dbReference type="NCBI Taxonomy" id="43137"/>
    <lineage>
        <taxon>Eukaryota</taxon>
        <taxon>Sar</taxon>
        <taxon>Alveolata</taxon>
        <taxon>Ciliophora</taxon>
        <taxon>Intramacronucleata</taxon>
        <taxon>Oligohymenophorea</taxon>
        <taxon>Peniculida</taxon>
        <taxon>Parameciidae</taxon>
        <taxon>Paramecium</taxon>
    </lineage>
</organism>
<keyword evidence="1" id="KW-1133">Transmembrane helix</keyword>
<dbReference type="Proteomes" id="UP000683925">
    <property type="component" value="Unassembled WGS sequence"/>
</dbReference>
<evidence type="ECO:0000313" key="3">
    <source>
        <dbReference type="Proteomes" id="UP000683925"/>
    </source>
</evidence>
<dbReference type="AlphaFoldDB" id="A0A8S1X4Q1"/>
<keyword evidence="1" id="KW-0812">Transmembrane</keyword>
<gene>
    <name evidence="2" type="ORF">POCTA_138.1.T1100186</name>
</gene>
<protein>
    <recommendedName>
        <fullName evidence="4">Transmembrane protein</fullName>
    </recommendedName>
</protein>
<dbReference type="EMBL" id="CAJJDP010000110">
    <property type="protein sequence ID" value="CAD8196057.1"/>
    <property type="molecule type" value="Genomic_DNA"/>
</dbReference>
<evidence type="ECO:0000256" key="1">
    <source>
        <dbReference type="SAM" id="Phobius"/>
    </source>
</evidence>